<dbReference type="InterPro" id="IPR019988">
    <property type="entry name" value="GTP-bd_ribosome_bgen_YqeH"/>
</dbReference>
<dbReference type="Pfam" id="PF21516">
    <property type="entry name" value="YqeH-like_C"/>
    <property type="match status" value="1"/>
</dbReference>
<dbReference type="Pfam" id="PF01926">
    <property type="entry name" value="MMR_HSR1"/>
    <property type="match status" value="1"/>
</dbReference>
<evidence type="ECO:0000259" key="1">
    <source>
        <dbReference type="PROSITE" id="PS51721"/>
    </source>
</evidence>
<dbReference type="PANTHER" id="PTHR46434:SF1">
    <property type="entry name" value="GENETIC INTERACTOR OF PROHIBITINS 3, MITOCHONDRIAL"/>
    <property type="match status" value="1"/>
</dbReference>
<dbReference type="PANTHER" id="PTHR46434">
    <property type="entry name" value="GENETIC INTERACTOR OF PROHIBITINS 3, MITOCHONDRIAL"/>
    <property type="match status" value="1"/>
</dbReference>
<dbReference type="NCBIfam" id="TIGR03597">
    <property type="entry name" value="GTPase_YqeH"/>
    <property type="match status" value="1"/>
</dbReference>
<dbReference type="InterPro" id="IPR030378">
    <property type="entry name" value="G_CP_dom"/>
</dbReference>
<comment type="caution">
    <text evidence="2">The sequence shown here is derived from an EMBL/GenBank/DDBJ whole genome shotgun (WGS) entry which is preliminary data.</text>
</comment>
<dbReference type="InterPro" id="IPR050896">
    <property type="entry name" value="Mito_lipid_metab_GTPase"/>
</dbReference>
<dbReference type="InterPro" id="IPR027417">
    <property type="entry name" value="P-loop_NTPase"/>
</dbReference>
<gene>
    <name evidence="2" type="primary">yqeH</name>
    <name evidence="2" type="ORF">FHP05_03200</name>
</gene>
<sequence>MGGIASENDQLACQGCGVEIQTEDPQKQGYTPKSTLAKEDILCKRCFRLKHYNEIQDVEITDDDFLKMLTSIQEKEGLIVHIVDIFDVSGSLFSSLPRIVGNNPIILVGNKIDLLPKSTNKNRLLQWLRSSAKEVGLSVKDVSLISSTRGHGMEELVDKIETLRKGKDVYIVGATNVGKSTFINRLIKQSTGIDNVITTSYFPGTTLGFIEIPLDDSSAMVDTPGIINRQQISHYVSKKDLKIIHPTKEIKPAVYQLNAKQTLFFGGLARFDFIKGEKQSFVCYFSNHLIIHRTKLENADQLYDNHVGEMLAPPNEESLEILPKLVKNTFRISAERPTDIVIPGLGWISTSGKDVTVEVHAPQGIAVSLRKSLI</sequence>
<dbReference type="PROSITE" id="PS51721">
    <property type="entry name" value="G_CP"/>
    <property type="match status" value="1"/>
</dbReference>
<keyword evidence="3" id="KW-1185">Reference proteome</keyword>
<organism evidence="2 3">
    <name type="scientific">Cerasibacillus terrae</name>
    <dbReference type="NCBI Taxonomy" id="2498845"/>
    <lineage>
        <taxon>Bacteria</taxon>
        <taxon>Bacillati</taxon>
        <taxon>Bacillota</taxon>
        <taxon>Bacilli</taxon>
        <taxon>Bacillales</taxon>
        <taxon>Bacillaceae</taxon>
        <taxon>Cerasibacillus</taxon>
    </lineage>
</organism>
<protein>
    <submittedName>
        <fullName evidence="2">Ribosome biogenesis GTPase YqeH</fullName>
    </submittedName>
</protein>
<evidence type="ECO:0000313" key="3">
    <source>
        <dbReference type="Proteomes" id="UP000321574"/>
    </source>
</evidence>
<dbReference type="OrthoDB" id="9773841at2"/>
<dbReference type="InterPro" id="IPR048422">
    <property type="entry name" value="NOA1/YqeH-like_C"/>
</dbReference>
<dbReference type="InterPro" id="IPR006073">
    <property type="entry name" value="GTP-bd"/>
</dbReference>
<dbReference type="Proteomes" id="UP000321574">
    <property type="component" value="Unassembled WGS sequence"/>
</dbReference>
<feature type="domain" description="CP-type G" evidence="1">
    <location>
        <begin position="66"/>
        <end position="229"/>
    </location>
</feature>
<dbReference type="GO" id="GO:0005525">
    <property type="term" value="F:GTP binding"/>
    <property type="evidence" value="ECO:0007669"/>
    <property type="project" value="InterPro"/>
</dbReference>
<dbReference type="EMBL" id="VDUW01000001">
    <property type="protein sequence ID" value="TXL68040.1"/>
    <property type="molecule type" value="Genomic_DNA"/>
</dbReference>
<dbReference type="RefSeq" id="WP_147665776.1">
    <property type="nucleotide sequence ID" value="NZ_VDUW01000001.1"/>
</dbReference>
<dbReference type="Gene3D" id="3.40.50.300">
    <property type="entry name" value="P-loop containing nucleotide triphosphate hydrolases"/>
    <property type="match status" value="1"/>
</dbReference>
<accession>A0A5C8P323</accession>
<evidence type="ECO:0000313" key="2">
    <source>
        <dbReference type="EMBL" id="TXL68040.1"/>
    </source>
</evidence>
<dbReference type="AlphaFoldDB" id="A0A5C8P323"/>
<dbReference type="CDD" id="cd01855">
    <property type="entry name" value="YqeH"/>
    <property type="match status" value="1"/>
</dbReference>
<dbReference type="SUPFAM" id="SSF52540">
    <property type="entry name" value="P-loop containing nucleoside triphosphate hydrolases"/>
    <property type="match status" value="1"/>
</dbReference>
<reference evidence="2 3" key="1">
    <citation type="submission" date="2019-06" db="EMBL/GenBank/DDBJ databases">
        <title>Cerasibacillus sp. nov., isolated from maize field.</title>
        <authorList>
            <person name="Lin S.-Y."/>
            <person name="Tsai C.-F."/>
            <person name="Young C.-C."/>
        </authorList>
    </citation>
    <scope>NUCLEOTIDE SEQUENCE [LARGE SCALE GENOMIC DNA]</scope>
    <source>
        <strain evidence="2 3">CC-CFT480</strain>
    </source>
</reference>
<proteinExistence type="predicted"/>
<name>A0A5C8P323_9BACI</name>